<dbReference type="HOGENOM" id="CLU_048246_4_2_7"/>
<keyword evidence="3" id="KW-1185">Reference proteome</keyword>
<dbReference type="STRING" id="526222.Desal_2719"/>
<evidence type="ECO:0000313" key="2">
    <source>
        <dbReference type="EMBL" id="ACS80773.1"/>
    </source>
</evidence>
<proteinExistence type="predicted"/>
<dbReference type="AlphaFoldDB" id="C6BZD6"/>
<evidence type="ECO:0000313" key="3">
    <source>
        <dbReference type="Proteomes" id="UP000002601"/>
    </source>
</evidence>
<dbReference type="KEGG" id="dsa:Desal_2719"/>
<dbReference type="Pfam" id="PF08668">
    <property type="entry name" value="HDOD"/>
    <property type="match status" value="1"/>
</dbReference>
<dbReference type="InterPro" id="IPR013976">
    <property type="entry name" value="HDOD"/>
</dbReference>
<accession>C6BZD6</accession>
<evidence type="ECO:0000259" key="1">
    <source>
        <dbReference type="PROSITE" id="PS51833"/>
    </source>
</evidence>
<gene>
    <name evidence="2" type="ordered locus">Desal_2719</name>
</gene>
<dbReference type="PROSITE" id="PS51833">
    <property type="entry name" value="HDOD"/>
    <property type="match status" value="1"/>
</dbReference>
<dbReference type="SUPFAM" id="SSF109604">
    <property type="entry name" value="HD-domain/PDEase-like"/>
    <property type="match status" value="1"/>
</dbReference>
<dbReference type="Gene3D" id="1.10.3210.10">
    <property type="entry name" value="Hypothetical protein af1432"/>
    <property type="match status" value="1"/>
</dbReference>
<dbReference type="PANTHER" id="PTHR33525:SF3">
    <property type="entry name" value="RIBONUCLEASE Y"/>
    <property type="match status" value="1"/>
</dbReference>
<dbReference type="Proteomes" id="UP000002601">
    <property type="component" value="Chromosome"/>
</dbReference>
<dbReference type="InterPro" id="IPR052340">
    <property type="entry name" value="RNase_Y/CdgJ"/>
</dbReference>
<protein>
    <submittedName>
        <fullName evidence="2">Putative signal transduction protein</fullName>
    </submittedName>
</protein>
<reference evidence="2 3" key="1">
    <citation type="submission" date="2009-06" db="EMBL/GenBank/DDBJ databases">
        <title>Complete sequence of Desulfovibrio salexigens DSM 2638.</title>
        <authorList>
            <consortium name="US DOE Joint Genome Institute"/>
            <person name="Lucas S."/>
            <person name="Copeland A."/>
            <person name="Lapidus A."/>
            <person name="Glavina del Rio T."/>
            <person name="Tice H."/>
            <person name="Bruce D."/>
            <person name="Goodwin L."/>
            <person name="Pitluck S."/>
            <person name="Munk A.C."/>
            <person name="Brettin T."/>
            <person name="Detter J.C."/>
            <person name="Han C."/>
            <person name="Tapia R."/>
            <person name="Larimer F."/>
            <person name="Land M."/>
            <person name="Hauser L."/>
            <person name="Kyrpides N."/>
            <person name="Anderson I."/>
            <person name="Wall J.D."/>
            <person name="Arkin A.P."/>
            <person name="Dehal P."/>
            <person name="Chivian D."/>
            <person name="Giles B."/>
            <person name="Hazen T.C."/>
        </authorList>
    </citation>
    <scope>NUCLEOTIDE SEQUENCE [LARGE SCALE GENOMIC DNA]</scope>
    <source>
        <strain evidence="3">ATCC 14822 / DSM 2638 / NCIMB 8403 / VKM B-1763</strain>
    </source>
</reference>
<dbReference type="CDD" id="cd00077">
    <property type="entry name" value="HDc"/>
    <property type="match status" value="1"/>
</dbReference>
<dbReference type="NCBIfam" id="TIGR00277">
    <property type="entry name" value="HDIG"/>
    <property type="match status" value="1"/>
</dbReference>
<feature type="domain" description="HDOD" evidence="1">
    <location>
        <begin position="20"/>
        <end position="209"/>
    </location>
</feature>
<dbReference type="RefSeq" id="WP_015852589.1">
    <property type="nucleotide sequence ID" value="NC_012881.1"/>
</dbReference>
<dbReference type="InterPro" id="IPR003607">
    <property type="entry name" value="HD/PDEase_dom"/>
</dbReference>
<name>C6BZD6_MARSD</name>
<dbReference type="eggNOG" id="COG1639">
    <property type="taxonomic scope" value="Bacteria"/>
</dbReference>
<sequence>MADQDLKTSVKGQILSTSDLPTLPSVLDEVTKLVDDPNSSTEQVAKVISQDQVLSAKVLKMVNSPIYGFPGRITTIQHALVLLGLNVIRGIIISTSVFDMIQQAMSGLWEHSLGCAMASGAIAKAAGFEDPEEFTVAGLLHDLGKVVTAVQLPELNEAVRMTVKEKDLTYYEAERHILGFGHDRINAWLARHWHLPPNVREAMTYHHHPDRAQHYQQTAAVVHVGDFMVRLFEYGNGGDDQIAYFKPAAMKILKLKMKDLEPVMDEVSDKFMEISDLTF</sequence>
<dbReference type="PANTHER" id="PTHR33525">
    <property type="match status" value="1"/>
</dbReference>
<dbReference type="EMBL" id="CP001649">
    <property type="protein sequence ID" value="ACS80773.1"/>
    <property type="molecule type" value="Genomic_DNA"/>
</dbReference>
<dbReference type="OrthoDB" id="9803649at2"/>
<dbReference type="InterPro" id="IPR006675">
    <property type="entry name" value="HDIG_dom"/>
</dbReference>
<organism evidence="2 3">
    <name type="scientific">Maridesulfovibrio salexigens (strain ATCC 14822 / DSM 2638 / NCIMB 8403 / VKM B-1763)</name>
    <name type="common">Desulfovibrio salexigens</name>
    <dbReference type="NCBI Taxonomy" id="526222"/>
    <lineage>
        <taxon>Bacteria</taxon>
        <taxon>Pseudomonadati</taxon>
        <taxon>Thermodesulfobacteriota</taxon>
        <taxon>Desulfovibrionia</taxon>
        <taxon>Desulfovibrionales</taxon>
        <taxon>Desulfovibrionaceae</taxon>
        <taxon>Maridesulfovibrio</taxon>
    </lineage>
</organism>